<keyword evidence="3" id="KW-1185">Reference proteome</keyword>
<dbReference type="InterPro" id="IPR036291">
    <property type="entry name" value="NAD(P)-bd_dom_sf"/>
</dbReference>
<dbReference type="PANTHER" id="PTHR43245">
    <property type="entry name" value="BIFUNCTIONAL POLYMYXIN RESISTANCE PROTEIN ARNA"/>
    <property type="match status" value="1"/>
</dbReference>
<evidence type="ECO:0000313" key="3">
    <source>
        <dbReference type="Proteomes" id="UP001569154"/>
    </source>
</evidence>
<comment type="caution">
    <text evidence="2">The sequence shown here is derived from an EMBL/GenBank/DDBJ whole genome shotgun (WGS) entry which is preliminary data.</text>
</comment>
<dbReference type="EMBL" id="JBGONM010000002">
    <property type="protein sequence ID" value="MEZ8079762.1"/>
    <property type="molecule type" value="Genomic_DNA"/>
</dbReference>
<dbReference type="Gene3D" id="3.40.50.720">
    <property type="entry name" value="NAD(P)-binding Rossmann-like Domain"/>
    <property type="match status" value="1"/>
</dbReference>
<name>A0ABV4KWC0_9GAMM</name>
<feature type="domain" description="NAD-dependent epimerase/dehydratase" evidence="1">
    <location>
        <begin position="9"/>
        <end position="217"/>
    </location>
</feature>
<dbReference type="InterPro" id="IPR001509">
    <property type="entry name" value="Epimerase_deHydtase"/>
</dbReference>
<protein>
    <submittedName>
        <fullName evidence="2">NAD-dependent epimerase/dehydratase family protein</fullName>
    </submittedName>
</protein>
<dbReference type="RefSeq" id="WP_017014169.1">
    <property type="nucleotide sequence ID" value="NZ_AJYG02000047.1"/>
</dbReference>
<dbReference type="Pfam" id="PF01370">
    <property type="entry name" value="Epimerase"/>
    <property type="match status" value="1"/>
</dbReference>
<gene>
    <name evidence="2" type="ORF">ACED35_01480</name>
</gene>
<sequence>MNNKHNKTVVLTGASGFIGTHLKNELLSRDYEVIAISRNPLKYSSINGNVKWVSWSCIDAALSQSKTPCAIIHLSTNYGRNNSIYSEVEEVNIKQPKYVFELAEKYGIPLFINTDSFFCKEKFNYKYMESYISSKKIFREIGENLSVNGSVSFVNMQLEHVYGEGDGHDKFISFITRSLTGKLEKIECTTCEHKRDFIYIEDVVSAYMTILEKFNNVEMKICAKYEVGTGKSYMLKEMIELIKENVKDFDGEIIYGAIPLRNDEIMDSTANNEELKKLGWKPKYELETGVKIMLERDWESNK</sequence>
<dbReference type="InterPro" id="IPR050177">
    <property type="entry name" value="Lipid_A_modif_metabolic_enz"/>
</dbReference>
<accession>A0ABV4KWC0</accession>
<dbReference type="Proteomes" id="UP001569154">
    <property type="component" value="Unassembled WGS sequence"/>
</dbReference>
<dbReference type="SUPFAM" id="SSF51735">
    <property type="entry name" value="NAD(P)-binding Rossmann-fold domains"/>
    <property type="match status" value="1"/>
</dbReference>
<evidence type="ECO:0000259" key="1">
    <source>
        <dbReference type="Pfam" id="PF01370"/>
    </source>
</evidence>
<organism evidence="2 3">
    <name type="scientific">Enterovibrio norvegicus</name>
    <dbReference type="NCBI Taxonomy" id="188144"/>
    <lineage>
        <taxon>Bacteria</taxon>
        <taxon>Pseudomonadati</taxon>
        <taxon>Pseudomonadota</taxon>
        <taxon>Gammaproteobacteria</taxon>
        <taxon>Vibrionales</taxon>
        <taxon>Vibrionaceae</taxon>
        <taxon>Enterovibrio</taxon>
    </lineage>
</organism>
<proteinExistence type="predicted"/>
<evidence type="ECO:0000313" key="2">
    <source>
        <dbReference type="EMBL" id="MEZ8079762.1"/>
    </source>
</evidence>
<reference evidence="2 3" key="1">
    <citation type="submission" date="2024-06" db="EMBL/GenBank/DDBJ databases">
        <authorList>
            <person name="Steensen K."/>
            <person name="Seneca J."/>
            <person name="Bartlau N."/>
            <person name="Yu A.X."/>
            <person name="Polz M.F."/>
        </authorList>
    </citation>
    <scope>NUCLEOTIDE SEQUENCE [LARGE SCALE GENOMIC DNA]</scope>
    <source>
        <strain evidence="2 3">1F260</strain>
    </source>
</reference>
<dbReference type="PANTHER" id="PTHR43245:SF13">
    <property type="entry name" value="UDP-D-APIOSE_UDP-D-XYLOSE SYNTHASE 2"/>
    <property type="match status" value="1"/>
</dbReference>